<protein>
    <submittedName>
        <fullName evidence="1">Uncharacterized protein</fullName>
    </submittedName>
</protein>
<sequence length="190" mass="22292">MGRKSHEIMNEIRLLICGEVLERLMSSVMTYDQSTIDVTMSFEDYWGWIGLVVDFLLRADFMNEKLCRLVKTDRLCLINKSQVESEKEVKRKRNDHRIHSLYQKTIFGFQPKRKKGNIELHFDPFRISESSIKTIISEGITKFNNHSQMAVIHHKKKRKLNVKTQDAQERALCNEGLIFVLARLSPILHC</sequence>
<accession>A0AAV4RCY2</accession>
<proteinExistence type="predicted"/>
<comment type="caution">
    <text evidence="1">The sequence shown here is derived from an EMBL/GenBank/DDBJ whole genome shotgun (WGS) entry which is preliminary data.</text>
</comment>
<reference evidence="1 2" key="1">
    <citation type="submission" date="2021-06" db="EMBL/GenBank/DDBJ databases">
        <title>Caerostris extrusa draft genome.</title>
        <authorList>
            <person name="Kono N."/>
            <person name="Arakawa K."/>
        </authorList>
    </citation>
    <scope>NUCLEOTIDE SEQUENCE [LARGE SCALE GENOMIC DNA]</scope>
</reference>
<evidence type="ECO:0000313" key="1">
    <source>
        <dbReference type="EMBL" id="GIY20138.1"/>
    </source>
</evidence>
<dbReference type="Proteomes" id="UP001054945">
    <property type="component" value="Unassembled WGS sequence"/>
</dbReference>
<evidence type="ECO:0000313" key="2">
    <source>
        <dbReference type="Proteomes" id="UP001054945"/>
    </source>
</evidence>
<dbReference type="EMBL" id="BPLR01007840">
    <property type="protein sequence ID" value="GIY20138.1"/>
    <property type="molecule type" value="Genomic_DNA"/>
</dbReference>
<dbReference type="AlphaFoldDB" id="A0AAV4RCY2"/>
<keyword evidence="2" id="KW-1185">Reference proteome</keyword>
<gene>
    <name evidence="1" type="ORF">CEXT_634231</name>
</gene>
<organism evidence="1 2">
    <name type="scientific">Caerostris extrusa</name>
    <name type="common">Bark spider</name>
    <name type="synonym">Caerostris bankana</name>
    <dbReference type="NCBI Taxonomy" id="172846"/>
    <lineage>
        <taxon>Eukaryota</taxon>
        <taxon>Metazoa</taxon>
        <taxon>Ecdysozoa</taxon>
        <taxon>Arthropoda</taxon>
        <taxon>Chelicerata</taxon>
        <taxon>Arachnida</taxon>
        <taxon>Araneae</taxon>
        <taxon>Araneomorphae</taxon>
        <taxon>Entelegynae</taxon>
        <taxon>Araneoidea</taxon>
        <taxon>Araneidae</taxon>
        <taxon>Caerostris</taxon>
    </lineage>
</organism>
<name>A0AAV4RCY2_CAEEX</name>